<feature type="non-terminal residue" evidence="3">
    <location>
        <position position="1"/>
    </location>
</feature>
<feature type="compositionally biased region" description="Polar residues" evidence="2">
    <location>
        <begin position="72"/>
        <end position="83"/>
    </location>
</feature>
<feature type="coiled-coil region" evidence="1">
    <location>
        <begin position="172"/>
        <end position="199"/>
    </location>
</feature>
<evidence type="ECO:0000313" key="4">
    <source>
        <dbReference type="Proteomes" id="UP000186817"/>
    </source>
</evidence>
<feature type="region of interest" description="Disordered" evidence="2">
    <location>
        <begin position="835"/>
        <end position="911"/>
    </location>
</feature>
<dbReference type="EMBL" id="LSRX01001266">
    <property type="protein sequence ID" value="OLP81593.1"/>
    <property type="molecule type" value="Genomic_DNA"/>
</dbReference>
<accession>A0A1Q9CF65</accession>
<feature type="compositionally biased region" description="Basic and acidic residues" evidence="2">
    <location>
        <begin position="1390"/>
        <end position="1403"/>
    </location>
</feature>
<dbReference type="Proteomes" id="UP000186817">
    <property type="component" value="Unassembled WGS sequence"/>
</dbReference>
<reference evidence="3 4" key="1">
    <citation type="submission" date="2016-02" db="EMBL/GenBank/DDBJ databases">
        <title>Genome analysis of coral dinoflagellate symbionts highlights evolutionary adaptations to a symbiotic lifestyle.</title>
        <authorList>
            <person name="Aranda M."/>
            <person name="Li Y."/>
            <person name="Liew Y.J."/>
            <person name="Baumgarten S."/>
            <person name="Simakov O."/>
            <person name="Wilson M."/>
            <person name="Piel J."/>
            <person name="Ashoor H."/>
            <person name="Bougouffa S."/>
            <person name="Bajic V.B."/>
            <person name="Ryu T."/>
            <person name="Ravasi T."/>
            <person name="Bayer T."/>
            <person name="Micklem G."/>
            <person name="Kim H."/>
            <person name="Bhak J."/>
            <person name="Lajeunesse T.C."/>
            <person name="Voolstra C.R."/>
        </authorList>
    </citation>
    <scope>NUCLEOTIDE SEQUENCE [LARGE SCALE GENOMIC DNA]</scope>
    <source>
        <strain evidence="3 4">CCMP2467</strain>
    </source>
</reference>
<evidence type="ECO:0000256" key="1">
    <source>
        <dbReference type="SAM" id="Coils"/>
    </source>
</evidence>
<evidence type="ECO:0000313" key="3">
    <source>
        <dbReference type="EMBL" id="OLP81593.1"/>
    </source>
</evidence>
<feature type="region of interest" description="Disordered" evidence="2">
    <location>
        <begin position="296"/>
        <end position="418"/>
    </location>
</feature>
<feature type="region of interest" description="Disordered" evidence="2">
    <location>
        <begin position="72"/>
        <end position="165"/>
    </location>
</feature>
<evidence type="ECO:0000256" key="2">
    <source>
        <dbReference type="SAM" id="MobiDB-lite"/>
    </source>
</evidence>
<dbReference type="OrthoDB" id="412050at2759"/>
<feature type="compositionally biased region" description="Basic and acidic residues" evidence="2">
    <location>
        <begin position="121"/>
        <end position="132"/>
    </location>
</feature>
<keyword evidence="4" id="KW-1185">Reference proteome</keyword>
<proteinExistence type="predicted"/>
<name>A0A1Q9CF65_SYMMI</name>
<comment type="caution">
    <text evidence="3">The sequence shown here is derived from an EMBL/GenBank/DDBJ whole genome shotgun (WGS) entry which is preliminary data.</text>
</comment>
<gene>
    <name evidence="3" type="ORF">AK812_SmicGene37842</name>
</gene>
<feature type="region of interest" description="Disordered" evidence="2">
    <location>
        <begin position="1361"/>
        <end position="1421"/>
    </location>
</feature>
<sequence length="1639" mass="177845">AVSSKVVIPNPHQRLQDMAIGGASVGLIALLTCLVTRKERKAGETPLKEGNEASIEAWKQKALAALQSSQKVQSEALSSTPSTFDKPPVVGTRNPPRGSGSRYWRGSYNVATRQPWRQPSKGKEKGNYRDAEAAPGGGFPAYDSRPLPKSKARPDRMDSALTSPGTELLPSLQKALNVARKAETRLQKLVQERSSMEEMWKRYLVDHKAAYLREKARHVKAMEASERDIEAAKFGQVEARESVRETVLREMHVGQTTIEQAADMEWDTMVQGWEEEQRGQIFGVLQRAMQAERCSTGESYNTNPHHLPARRGTCPSETASAMPPEDTAGHPAMAERHMARSPDTPAKADPYMPSSPVPTLPNMTTGAPLAERRSSPIHPGQREPGQARHPTSEEAPRPSIKAATSAPSQVANANPPGVNLADKLQARRSAMEPFGRPPHRDPTEELSGPVALGPPTGPSEAELAIEATRRQITQEREVQIDQITSCNLVPSLARQHLQRKYALGFGITFLAFFSSQAAPPPSLVYGEERAIRASVAQGHEPWKLLLQLRTSASAGIALAIWPQLHSGMCTFLRFPSTARGGDSRPIVAVIVDLSCAGGHCYASYMSRATDYEDFMDFIYPQIRDDDQLVVYVGDNPDPVPPRRPLQLQDGDVISVRRTSYLAVPTAAAIVEDRSSWIPPHHVPQASQSEGVLVQYQDSQFFLQPYRHSGSTITEAIANRIGRPLSALTMCCFKTPDLELQGDWCGRLVMVVDLPPEQATACWRSRRRDVFILCDLRPVGQRMKIMHCHTPILHLPSVAALHHVYVPPYTRLTAIGGTVQGDEISTDGHSVLTFYLEPDSDDEDDTPGPGPPGPPRGRGTTSGPDDDSSEGDPPTSERPYRQSWPATDCSRRSRSRSADIPPGRHRGPQDCLDKALRTIFDREASEPGAMPPVEADAATVASVTDIMRSHGGHLDSHAYVACKGPAGPRLGTRATQVGEAAGQGRELAALEPETPYPAQPPDLQVEQPGQNLAEAVEDGRIEATCLIYAPGYVPDILAARLPIPCSVNHAVTQFVRGRDAGQAECFDQVFPASPQPAPNLAVLVASPSWMQDKVVVLFNCLAVNQMLFAAAVHPYLNKASILAAAGANLNGALREHGQLDVYIFGLLRPLDDAQWVTMRSGMSVCCVPAGQGPVPGWNLDDMLQDATDWTHNPALPGPPPAPGQHYLVLTDAMPYLFQVTPGRRRFLKQDVAQLLQCEAHSLSLVPTTPRVIDGISFGLPFWTVLVATEQLQTIPCPPARHPEHRLILILDCRAILLGFQWRLLTQPTVPAQELADQFADRCPASHLVVFRGADMHHSAEGLSLEVSHGQIIKVEFAAESAASSDSDAADDDPQGSDISMRSSEPPGTHTDASHDDLERLDSRSRSPRSGMPNPALGDDQPAPTASKVCTFGILAPGLSIESVVVSLSTPASMHDTVRALQTAREADYARALPLLQAVRHQPDTRWGLLIISVPIWGYTEAVVCIDMTSSWSRVFAVCLPVKASRPRVLAAAGLSAAADVDLFLNGDSPIEDFVDLHDGDCITVLWSGYGPSPRQDLADLLDGPWRTAAIPAFPTETEPDHYLLVGVDGCCTGTGESSEPELPELLECTGIVLFGEGEGF</sequence>
<organism evidence="3 4">
    <name type="scientific">Symbiodinium microadriaticum</name>
    <name type="common">Dinoflagellate</name>
    <name type="synonym">Zooxanthella microadriatica</name>
    <dbReference type="NCBI Taxonomy" id="2951"/>
    <lineage>
        <taxon>Eukaryota</taxon>
        <taxon>Sar</taxon>
        <taxon>Alveolata</taxon>
        <taxon>Dinophyceae</taxon>
        <taxon>Suessiales</taxon>
        <taxon>Symbiodiniaceae</taxon>
        <taxon>Symbiodinium</taxon>
    </lineage>
</organism>
<protein>
    <submittedName>
        <fullName evidence="3">Uncharacterized protein</fullName>
    </submittedName>
</protein>
<feature type="region of interest" description="Disordered" evidence="2">
    <location>
        <begin position="432"/>
        <end position="457"/>
    </location>
</feature>
<keyword evidence="1" id="KW-0175">Coiled coil</keyword>